<evidence type="ECO:0000313" key="3">
    <source>
        <dbReference type="Proteomes" id="UP000314294"/>
    </source>
</evidence>
<feature type="compositionally biased region" description="Basic and acidic residues" evidence="1">
    <location>
        <begin position="38"/>
        <end position="48"/>
    </location>
</feature>
<keyword evidence="3" id="KW-1185">Reference proteome</keyword>
<reference evidence="2 3" key="1">
    <citation type="submission" date="2019-03" db="EMBL/GenBank/DDBJ databases">
        <title>First draft genome of Liparis tanakae, snailfish: a comprehensive survey of snailfish specific genes.</title>
        <authorList>
            <person name="Kim W."/>
            <person name="Song I."/>
            <person name="Jeong J.-H."/>
            <person name="Kim D."/>
            <person name="Kim S."/>
            <person name="Ryu S."/>
            <person name="Song J.Y."/>
            <person name="Lee S.K."/>
        </authorList>
    </citation>
    <scope>NUCLEOTIDE SEQUENCE [LARGE SCALE GENOMIC DNA]</scope>
    <source>
        <tissue evidence="2">Muscle</tissue>
    </source>
</reference>
<dbReference type="AlphaFoldDB" id="A0A4Z2E4E3"/>
<evidence type="ECO:0000313" key="2">
    <source>
        <dbReference type="EMBL" id="TNN23607.1"/>
    </source>
</evidence>
<evidence type="ECO:0000256" key="1">
    <source>
        <dbReference type="SAM" id="MobiDB-lite"/>
    </source>
</evidence>
<protein>
    <submittedName>
        <fullName evidence="2">Uncharacterized protein</fullName>
    </submittedName>
</protein>
<accession>A0A4Z2E4E3</accession>
<name>A0A4Z2E4E3_9TELE</name>
<organism evidence="2 3">
    <name type="scientific">Liparis tanakae</name>
    <name type="common">Tanaka's snailfish</name>
    <dbReference type="NCBI Taxonomy" id="230148"/>
    <lineage>
        <taxon>Eukaryota</taxon>
        <taxon>Metazoa</taxon>
        <taxon>Chordata</taxon>
        <taxon>Craniata</taxon>
        <taxon>Vertebrata</taxon>
        <taxon>Euteleostomi</taxon>
        <taxon>Actinopterygii</taxon>
        <taxon>Neopterygii</taxon>
        <taxon>Teleostei</taxon>
        <taxon>Neoteleostei</taxon>
        <taxon>Acanthomorphata</taxon>
        <taxon>Eupercaria</taxon>
        <taxon>Perciformes</taxon>
        <taxon>Cottioidei</taxon>
        <taxon>Cottales</taxon>
        <taxon>Liparidae</taxon>
        <taxon>Liparis</taxon>
    </lineage>
</organism>
<dbReference type="EMBL" id="SRLO01017919">
    <property type="protein sequence ID" value="TNN23607.1"/>
    <property type="molecule type" value="Genomic_DNA"/>
</dbReference>
<proteinExistence type="predicted"/>
<dbReference type="Proteomes" id="UP000314294">
    <property type="component" value="Unassembled WGS sequence"/>
</dbReference>
<feature type="compositionally biased region" description="Pro residues" evidence="1">
    <location>
        <begin position="15"/>
        <end position="27"/>
    </location>
</feature>
<sequence>METVPQTWFPRDPDPVPQRPRPGSPDPHGPRVPGLVDNPRDTETSHRE</sequence>
<feature type="region of interest" description="Disordered" evidence="1">
    <location>
        <begin position="1"/>
        <end position="48"/>
    </location>
</feature>
<comment type="caution">
    <text evidence="2">The sequence shown here is derived from an EMBL/GenBank/DDBJ whole genome shotgun (WGS) entry which is preliminary data.</text>
</comment>
<gene>
    <name evidence="2" type="ORF">EYF80_066272</name>
</gene>